<feature type="transmembrane region" description="Helical" evidence="8">
    <location>
        <begin position="56"/>
        <end position="74"/>
    </location>
</feature>
<feature type="transmembrane region" description="Helical" evidence="8">
    <location>
        <begin position="367"/>
        <end position="386"/>
    </location>
</feature>
<feature type="transmembrane region" description="Helical" evidence="8">
    <location>
        <begin position="196"/>
        <end position="217"/>
    </location>
</feature>
<sequence>MNSTGPEAETEAASQGFKEMGPGVQFACSVVSEAASSEKKLPGVVRMEAFNNELKFAERCFLFASIFLVSYGYVMDALGFAAGALFYQMGYISTILVFEIIIADITSIRSRVFFVFLPNMPYLINTWIGGQVASAVLGATTWQWGIGMWCIIYPVCTIPFIAIMLTVGRRSSKKLPPDTASVFLPQEEKQQLLVDLFWKLDIIGILLLTASLSLTLIPLTLAGGEKKKWKTAGILTPLILGIIISPLFVAWERRAAHPIMPLYLLRDRGIWAALGLSVFMTFSWYTQADFLYTVLLVSFNFSIEAATRVASVYSFCAVAGGASLGLVIFKVRRLKPFILGGLGLWIIAYGILIHFRGGTASGSQAGVIVGQVLLGLAGGFFPYPNLAAAQALAKHEDLVVITSLVLTTNNVGMALGGCVSGAIWTQTLYERLQKDLAPNAELATAVYASPLYVVPEYPVGTPERTAIVESYRYIQRLLTITGICLAVPMIGFALCLRNTKLAKHKPTMA</sequence>
<comment type="subcellular location">
    <subcellularLocation>
        <location evidence="1">Endomembrane system</location>
        <topology evidence="1">Multi-pass membrane protein</topology>
    </subcellularLocation>
</comment>
<dbReference type="InterPro" id="IPR036259">
    <property type="entry name" value="MFS_trans_sf"/>
</dbReference>
<protein>
    <submittedName>
        <fullName evidence="9">Ferrioxamine B transporter</fullName>
    </submittedName>
</protein>
<evidence type="ECO:0000313" key="10">
    <source>
        <dbReference type="Proteomes" id="UP001498476"/>
    </source>
</evidence>
<evidence type="ECO:0000256" key="5">
    <source>
        <dbReference type="ARBA" id="ARBA00022989"/>
    </source>
</evidence>
<feature type="transmembrane region" description="Helical" evidence="8">
    <location>
        <begin position="122"/>
        <end position="140"/>
    </location>
</feature>
<proteinExistence type="inferred from homology"/>
<feature type="transmembrane region" description="Helical" evidence="8">
    <location>
        <begin position="146"/>
        <end position="167"/>
    </location>
</feature>
<dbReference type="SUPFAM" id="SSF103473">
    <property type="entry name" value="MFS general substrate transporter"/>
    <property type="match status" value="1"/>
</dbReference>
<keyword evidence="5 8" id="KW-1133">Transmembrane helix</keyword>
<gene>
    <name evidence="9" type="primary">SIT1_2</name>
    <name evidence="9" type="ORF">QQX98_002777</name>
</gene>
<feature type="transmembrane region" description="Helical" evidence="8">
    <location>
        <begin position="473"/>
        <end position="496"/>
    </location>
</feature>
<evidence type="ECO:0000256" key="7">
    <source>
        <dbReference type="ARBA" id="ARBA00023136"/>
    </source>
</evidence>
<feature type="transmembrane region" description="Helical" evidence="8">
    <location>
        <begin position="269"/>
        <end position="285"/>
    </location>
</feature>
<accession>A0ABR1HGU0</accession>
<evidence type="ECO:0000256" key="4">
    <source>
        <dbReference type="ARBA" id="ARBA00022692"/>
    </source>
</evidence>
<evidence type="ECO:0000256" key="2">
    <source>
        <dbReference type="ARBA" id="ARBA00008335"/>
    </source>
</evidence>
<comment type="caution">
    <text evidence="9">The sequence shown here is derived from an EMBL/GenBank/DDBJ whole genome shotgun (WGS) entry which is preliminary data.</text>
</comment>
<evidence type="ECO:0000256" key="3">
    <source>
        <dbReference type="ARBA" id="ARBA00022448"/>
    </source>
</evidence>
<dbReference type="PANTHER" id="PTHR23501">
    <property type="entry name" value="MAJOR FACILITATOR SUPERFAMILY"/>
    <property type="match status" value="1"/>
</dbReference>
<evidence type="ECO:0000256" key="1">
    <source>
        <dbReference type="ARBA" id="ARBA00004127"/>
    </source>
</evidence>
<name>A0ABR1HGU0_9HYPO</name>
<evidence type="ECO:0000256" key="6">
    <source>
        <dbReference type="ARBA" id="ARBA00023065"/>
    </source>
</evidence>
<dbReference type="EMBL" id="JAZAVJ010000030">
    <property type="protein sequence ID" value="KAK7420354.1"/>
    <property type="molecule type" value="Genomic_DNA"/>
</dbReference>
<evidence type="ECO:0000256" key="8">
    <source>
        <dbReference type="SAM" id="Phobius"/>
    </source>
</evidence>
<comment type="similarity">
    <text evidence="2">Belongs to the major facilitator superfamily.</text>
</comment>
<feature type="transmembrane region" description="Helical" evidence="8">
    <location>
        <begin position="229"/>
        <end position="249"/>
    </location>
</feature>
<organism evidence="9 10">
    <name type="scientific">Neonectria punicea</name>
    <dbReference type="NCBI Taxonomy" id="979145"/>
    <lineage>
        <taxon>Eukaryota</taxon>
        <taxon>Fungi</taxon>
        <taxon>Dikarya</taxon>
        <taxon>Ascomycota</taxon>
        <taxon>Pezizomycotina</taxon>
        <taxon>Sordariomycetes</taxon>
        <taxon>Hypocreomycetidae</taxon>
        <taxon>Hypocreales</taxon>
        <taxon>Nectriaceae</taxon>
        <taxon>Neonectria</taxon>
    </lineage>
</organism>
<keyword evidence="6" id="KW-0406">Ion transport</keyword>
<feature type="transmembrane region" description="Helical" evidence="8">
    <location>
        <begin position="80"/>
        <end position="102"/>
    </location>
</feature>
<keyword evidence="10" id="KW-1185">Reference proteome</keyword>
<feature type="transmembrane region" description="Helical" evidence="8">
    <location>
        <begin position="305"/>
        <end position="329"/>
    </location>
</feature>
<feature type="transmembrane region" description="Helical" evidence="8">
    <location>
        <begin position="336"/>
        <end position="355"/>
    </location>
</feature>
<feature type="transmembrane region" description="Helical" evidence="8">
    <location>
        <begin position="398"/>
        <end position="424"/>
    </location>
</feature>
<dbReference type="Proteomes" id="UP001498476">
    <property type="component" value="Unassembled WGS sequence"/>
</dbReference>
<keyword evidence="7 8" id="KW-0472">Membrane</keyword>
<evidence type="ECO:0000313" key="9">
    <source>
        <dbReference type="EMBL" id="KAK7420354.1"/>
    </source>
</evidence>
<keyword evidence="4 8" id="KW-0812">Transmembrane</keyword>
<dbReference type="PANTHER" id="PTHR23501:SF92">
    <property type="entry name" value="GLUTATHIONE EXCHANGER 1-RELATED"/>
    <property type="match status" value="1"/>
</dbReference>
<reference evidence="9 10" key="1">
    <citation type="journal article" date="2025" name="Microbiol. Resour. Announc.">
        <title>Draft genome sequences for Neonectria magnoliae and Neonectria punicea, canker pathogens of Liriodendron tulipifera and Acer saccharum in West Virginia.</title>
        <authorList>
            <person name="Petronek H.M."/>
            <person name="Kasson M.T."/>
            <person name="Metheny A.M."/>
            <person name="Stauder C.M."/>
            <person name="Lovett B."/>
            <person name="Lynch S.C."/>
            <person name="Garnas J.R."/>
            <person name="Kasson L.R."/>
            <person name="Stajich J.E."/>
        </authorList>
    </citation>
    <scope>NUCLEOTIDE SEQUENCE [LARGE SCALE GENOMIC DNA]</scope>
    <source>
        <strain evidence="9 10">NRRL 64653</strain>
    </source>
</reference>
<keyword evidence="3" id="KW-0813">Transport</keyword>
<dbReference type="Gene3D" id="1.20.1250.20">
    <property type="entry name" value="MFS general substrate transporter like domains"/>
    <property type="match status" value="1"/>
</dbReference>